<feature type="compositionally biased region" description="Low complexity" evidence="1">
    <location>
        <begin position="132"/>
        <end position="147"/>
    </location>
</feature>
<proteinExistence type="predicted"/>
<name>A0A7S4JW71_9STRA</name>
<feature type="region of interest" description="Disordered" evidence="1">
    <location>
        <begin position="307"/>
        <end position="401"/>
    </location>
</feature>
<feature type="compositionally biased region" description="Basic and acidic residues" evidence="1">
    <location>
        <begin position="102"/>
        <end position="111"/>
    </location>
</feature>
<sequence>MSVFDSRSLAGSAAGDRAAAAAAAEGDLLPPSSLELGDPPASALLTLGRIEEGDGVSYSNLGVAGIIGDGLAFPPPLLGDGGAERDDPAGDDPERPSSLWSESEKEWHEDVASLGYKFDPRDESDYGESEAGDAAAPAAGNDVGAGARVYRKDLQGWGTPTVEGMDGGGGRDDSPERDHPPPSSLLLPSVEEESGADYESGGPAGTPSRKSFKSFKAADDEGDRRSGNKMFVIAPTPASVRGALAVAAADAEEEADDDDDGPLKDASSSQRRRMRLDAAWATEDDANRSGQRWLVRPQEDGCGIADVESDTESEILVANHATAAERRERRERQDEWLHGGGRGEGPGPGAGPELGLAADDAASEEGIDGGRAEREGSVGQEADEGRDLFGPPSGAPSSAELTDEIALLDDLEADEWEEEATARMFKARLRAMTEGEDDEDGEPWMAGSGGRLASLAAN</sequence>
<accession>A0A7S4JW71</accession>
<dbReference type="AlphaFoldDB" id="A0A7S4JW71"/>
<feature type="region of interest" description="Disordered" evidence="1">
    <location>
        <begin position="433"/>
        <end position="458"/>
    </location>
</feature>
<feature type="compositionally biased region" description="Basic and acidic residues" evidence="1">
    <location>
        <begin position="216"/>
        <end position="226"/>
    </location>
</feature>
<feature type="compositionally biased region" description="Basic and acidic residues" evidence="1">
    <location>
        <begin position="323"/>
        <end position="337"/>
    </location>
</feature>
<evidence type="ECO:0000313" key="2">
    <source>
        <dbReference type="EMBL" id="CAE2275355.1"/>
    </source>
</evidence>
<feature type="compositionally biased region" description="Gly residues" evidence="1">
    <location>
        <begin position="338"/>
        <end position="352"/>
    </location>
</feature>
<evidence type="ECO:0000256" key="1">
    <source>
        <dbReference type="SAM" id="MobiDB-lite"/>
    </source>
</evidence>
<feature type="compositionally biased region" description="Basic and acidic residues" evidence="1">
    <location>
        <begin position="169"/>
        <end position="180"/>
    </location>
</feature>
<feature type="compositionally biased region" description="Acidic residues" evidence="1">
    <location>
        <begin position="250"/>
        <end position="260"/>
    </location>
</feature>
<dbReference type="EMBL" id="HBKQ01049982">
    <property type="protein sequence ID" value="CAE2275355.1"/>
    <property type="molecule type" value="Transcribed_RNA"/>
</dbReference>
<gene>
    <name evidence="2" type="ORF">OAUR00152_LOCUS34483</name>
</gene>
<organism evidence="2">
    <name type="scientific">Odontella aurita</name>
    <dbReference type="NCBI Taxonomy" id="265563"/>
    <lineage>
        <taxon>Eukaryota</taxon>
        <taxon>Sar</taxon>
        <taxon>Stramenopiles</taxon>
        <taxon>Ochrophyta</taxon>
        <taxon>Bacillariophyta</taxon>
        <taxon>Mediophyceae</taxon>
        <taxon>Biddulphiophycidae</taxon>
        <taxon>Eupodiscales</taxon>
        <taxon>Odontellaceae</taxon>
        <taxon>Odontella</taxon>
    </lineage>
</organism>
<feature type="region of interest" description="Disordered" evidence="1">
    <location>
        <begin position="74"/>
        <end position="294"/>
    </location>
</feature>
<reference evidence="2" key="1">
    <citation type="submission" date="2021-01" db="EMBL/GenBank/DDBJ databases">
        <authorList>
            <person name="Corre E."/>
            <person name="Pelletier E."/>
            <person name="Niang G."/>
            <person name="Scheremetjew M."/>
            <person name="Finn R."/>
            <person name="Kale V."/>
            <person name="Holt S."/>
            <person name="Cochrane G."/>
            <person name="Meng A."/>
            <person name="Brown T."/>
            <person name="Cohen L."/>
        </authorList>
    </citation>
    <scope>NUCLEOTIDE SEQUENCE</scope>
    <source>
        <strain evidence="2">Isolate 1302-5</strain>
    </source>
</reference>
<feature type="compositionally biased region" description="Basic and acidic residues" evidence="1">
    <location>
        <begin position="82"/>
        <end position="95"/>
    </location>
</feature>
<protein>
    <submittedName>
        <fullName evidence="2">Uncharacterized protein</fullName>
    </submittedName>
</protein>